<gene>
    <name evidence="1" type="ORF">dnm_062150</name>
</gene>
<evidence type="ECO:0000313" key="1">
    <source>
        <dbReference type="EMBL" id="QTA90154.1"/>
    </source>
</evidence>
<dbReference type="KEGG" id="dmm:dnm_062150"/>
<proteinExistence type="predicted"/>
<dbReference type="AlphaFoldDB" id="A0A975BQT4"/>
<reference evidence="1" key="1">
    <citation type="journal article" date="2021" name="Microb. Physiol.">
        <title>Proteogenomic Insights into the Physiology of Marine, Sulfate-Reducing, Filamentous Desulfonema limicola and Desulfonema magnum.</title>
        <authorList>
            <person name="Schnaars V."/>
            <person name="Wohlbrand L."/>
            <person name="Scheve S."/>
            <person name="Hinrichs C."/>
            <person name="Reinhardt R."/>
            <person name="Rabus R."/>
        </authorList>
    </citation>
    <scope>NUCLEOTIDE SEQUENCE</scope>
    <source>
        <strain evidence="1">4be13</strain>
    </source>
</reference>
<keyword evidence="2" id="KW-1185">Reference proteome</keyword>
<organism evidence="1 2">
    <name type="scientific">Desulfonema magnum</name>
    <dbReference type="NCBI Taxonomy" id="45655"/>
    <lineage>
        <taxon>Bacteria</taxon>
        <taxon>Pseudomonadati</taxon>
        <taxon>Thermodesulfobacteriota</taxon>
        <taxon>Desulfobacteria</taxon>
        <taxon>Desulfobacterales</taxon>
        <taxon>Desulfococcaceae</taxon>
        <taxon>Desulfonema</taxon>
    </lineage>
</organism>
<accession>A0A975BQT4</accession>
<dbReference type="EMBL" id="CP061800">
    <property type="protein sequence ID" value="QTA90154.1"/>
    <property type="molecule type" value="Genomic_DNA"/>
</dbReference>
<protein>
    <submittedName>
        <fullName evidence="1">Uncharacterized protein</fullName>
    </submittedName>
</protein>
<sequence>MSGSLTTKYERTFNFSHFRHFHINGHELPVTTKNESFAVFPDT</sequence>
<evidence type="ECO:0000313" key="2">
    <source>
        <dbReference type="Proteomes" id="UP000663722"/>
    </source>
</evidence>
<dbReference type="Proteomes" id="UP000663722">
    <property type="component" value="Chromosome"/>
</dbReference>
<name>A0A975BQT4_9BACT</name>